<dbReference type="Pfam" id="PF00072">
    <property type="entry name" value="Response_reg"/>
    <property type="match status" value="1"/>
</dbReference>
<dbReference type="InterPro" id="IPR001789">
    <property type="entry name" value="Sig_transdc_resp-reg_receiver"/>
</dbReference>
<dbReference type="PROSITE" id="PS50043">
    <property type="entry name" value="HTH_LUXR_2"/>
    <property type="match status" value="1"/>
</dbReference>
<dbReference type="GO" id="GO:0006355">
    <property type="term" value="P:regulation of DNA-templated transcription"/>
    <property type="evidence" value="ECO:0007669"/>
    <property type="project" value="InterPro"/>
</dbReference>
<dbReference type="SUPFAM" id="SSF46894">
    <property type="entry name" value="C-terminal effector domain of the bipartite response regulators"/>
    <property type="match status" value="1"/>
</dbReference>
<dbReference type="CDD" id="cd06170">
    <property type="entry name" value="LuxR_C_like"/>
    <property type="match status" value="1"/>
</dbReference>
<proteinExistence type="predicted"/>
<keyword evidence="9" id="KW-1185">Reference proteome</keyword>
<dbReference type="InterPro" id="IPR016032">
    <property type="entry name" value="Sig_transdc_resp-reg_C-effctor"/>
</dbReference>
<dbReference type="CDD" id="cd17535">
    <property type="entry name" value="REC_NarL-like"/>
    <property type="match status" value="1"/>
</dbReference>
<evidence type="ECO:0000256" key="2">
    <source>
        <dbReference type="ARBA" id="ARBA00023015"/>
    </source>
</evidence>
<name>A0A7H0GMW1_9BURK</name>
<evidence type="ECO:0000256" key="4">
    <source>
        <dbReference type="ARBA" id="ARBA00023163"/>
    </source>
</evidence>
<dbReference type="PANTHER" id="PTHR43214">
    <property type="entry name" value="TWO-COMPONENT RESPONSE REGULATOR"/>
    <property type="match status" value="1"/>
</dbReference>
<organism evidence="8 9">
    <name type="scientific">Diaphorobacter aerolatus</name>
    <dbReference type="NCBI Taxonomy" id="1288495"/>
    <lineage>
        <taxon>Bacteria</taxon>
        <taxon>Pseudomonadati</taxon>
        <taxon>Pseudomonadota</taxon>
        <taxon>Betaproteobacteria</taxon>
        <taxon>Burkholderiales</taxon>
        <taxon>Comamonadaceae</taxon>
        <taxon>Diaphorobacter</taxon>
    </lineage>
</organism>
<keyword evidence="1 5" id="KW-0597">Phosphoprotein</keyword>
<dbReference type="GO" id="GO:0003677">
    <property type="term" value="F:DNA binding"/>
    <property type="evidence" value="ECO:0007669"/>
    <property type="project" value="UniProtKB-KW"/>
</dbReference>
<evidence type="ECO:0000313" key="9">
    <source>
        <dbReference type="Proteomes" id="UP000516028"/>
    </source>
</evidence>
<dbReference type="PANTHER" id="PTHR43214:SF41">
    <property type="entry name" value="NITRATE_NITRITE RESPONSE REGULATOR PROTEIN NARP"/>
    <property type="match status" value="1"/>
</dbReference>
<feature type="domain" description="HTH luxR-type" evidence="6">
    <location>
        <begin position="148"/>
        <end position="213"/>
    </location>
</feature>
<reference evidence="8 9" key="1">
    <citation type="submission" date="2020-08" db="EMBL/GenBank/DDBJ databases">
        <title>Genome sequence of Diaphorobacter aerolatus KACC 16536T.</title>
        <authorList>
            <person name="Hyun D.-W."/>
            <person name="Bae J.-W."/>
        </authorList>
    </citation>
    <scope>NUCLEOTIDE SEQUENCE [LARGE SCALE GENOMIC DNA]</scope>
    <source>
        <strain evidence="8 9">KACC 16536</strain>
    </source>
</reference>
<dbReference type="Pfam" id="PF00196">
    <property type="entry name" value="GerE"/>
    <property type="match status" value="1"/>
</dbReference>
<evidence type="ECO:0000313" key="8">
    <source>
        <dbReference type="EMBL" id="QNP49627.1"/>
    </source>
</evidence>
<evidence type="ECO:0000256" key="3">
    <source>
        <dbReference type="ARBA" id="ARBA00023125"/>
    </source>
</evidence>
<evidence type="ECO:0000256" key="1">
    <source>
        <dbReference type="ARBA" id="ARBA00022553"/>
    </source>
</evidence>
<sequence length="223" mass="24788">MTITNHTIRVLLVDDHPLVRDGVRMRLEATPHIRVVAEAGCADEAFALAGTALPDIVLTDIRMPGASGIQLTARFREHHPLVRVLVLSMHHDEEYVRRAMALGASGYVLKDSPAQQLVEAIERVHAGRMFLSPAIETLLHAQLDDVGNERSNRTLTPREATVLQLLAQGRSNKEIAELMGSSVRTVETHRLHLRRKLRIDGRAALVKYAVDHADLQMQPSFQA</sequence>
<keyword evidence="2" id="KW-0805">Transcription regulation</keyword>
<dbReference type="AlphaFoldDB" id="A0A7H0GMW1"/>
<dbReference type="GO" id="GO:0000160">
    <property type="term" value="P:phosphorelay signal transduction system"/>
    <property type="evidence" value="ECO:0007669"/>
    <property type="project" value="InterPro"/>
</dbReference>
<evidence type="ECO:0000256" key="5">
    <source>
        <dbReference type="PROSITE-ProRule" id="PRU00169"/>
    </source>
</evidence>
<accession>A0A7H0GMW1</accession>
<dbReference type="InterPro" id="IPR011006">
    <property type="entry name" value="CheY-like_superfamily"/>
</dbReference>
<dbReference type="InterPro" id="IPR039420">
    <property type="entry name" value="WalR-like"/>
</dbReference>
<dbReference type="PRINTS" id="PR00038">
    <property type="entry name" value="HTHLUXR"/>
</dbReference>
<dbReference type="SMART" id="SM00448">
    <property type="entry name" value="REC"/>
    <property type="match status" value="1"/>
</dbReference>
<dbReference type="PROSITE" id="PS50110">
    <property type="entry name" value="RESPONSE_REGULATORY"/>
    <property type="match status" value="1"/>
</dbReference>
<keyword evidence="4" id="KW-0804">Transcription</keyword>
<dbReference type="SUPFAM" id="SSF52172">
    <property type="entry name" value="CheY-like"/>
    <property type="match status" value="1"/>
</dbReference>
<protein>
    <submittedName>
        <fullName evidence="8">Response regulator transcription factor</fullName>
    </submittedName>
</protein>
<dbReference type="EMBL" id="CP060783">
    <property type="protein sequence ID" value="QNP49627.1"/>
    <property type="molecule type" value="Genomic_DNA"/>
</dbReference>
<dbReference type="InterPro" id="IPR000792">
    <property type="entry name" value="Tscrpt_reg_LuxR_C"/>
</dbReference>
<keyword evidence="3" id="KW-0238">DNA-binding</keyword>
<gene>
    <name evidence="8" type="ORF">H9K75_06630</name>
</gene>
<dbReference type="InterPro" id="IPR058245">
    <property type="entry name" value="NreC/VraR/RcsB-like_REC"/>
</dbReference>
<dbReference type="Proteomes" id="UP000516028">
    <property type="component" value="Chromosome"/>
</dbReference>
<dbReference type="Gene3D" id="3.40.50.2300">
    <property type="match status" value="1"/>
</dbReference>
<feature type="domain" description="Response regulatory" evidence="7">
    <location>
        <begin position="9"/>
        <end position="125"/>
    </location>
</feature>
<dbReference type="RefSeq" id="WP_187725167.1">
    <property type="nucleotide sequence ID" value="NZ_CP060783.1"/>
</dbReference>
<dbReference type="KEGG" id="daer:H9K75_06630"/>
<evidence type="ECO:0000259" key="6">
    <source>
        <dbReference type="PROSITE" id="PS50043"/>
    </source>
</evidence>
<evidence type="ECO:0000259" key="7">
    <source>
        <dbReference type="PROSITE" id="PS50110"/>
    </source>
</evidence>
<feature type="modified residue" description="4-aspartylphosphate" evidence="5">
    <location>
        <position position="60"/>
    </location>
</feature>
<dbReference type="SMART" id="SM00421">
    <property type="entry name" value="HTH_LUXR"/>
    <property type="match status" value="1"/>
</dbReference>